<dbReference type="InterPro" id="IPR001055">
    <property type="entry name" value="Adrenodoxin-like"/>
</dbReference>
<dbReference type="GO" id="GO:0009055">
    <property type="term" value="F:electron transfer activity"/>
    <property type="evidence" value="ECO:0007669"/>
    <property type="project" value="TreeGrafter"/>
</dbReference>
<sequence length="107" mass="11478">MAKITFIEPDGTSKTVEATDGRSLMDAAVKNGIKGIQAECGGACSCATCHGYIEDNWIEKVGYAVDDELDMLEFASDVQKNSRLCCQIKITSSLEGIIVRLPATQGM</sequence>
<dbReference type="AlphaFoldDB" id="A0A7K4HT75"/>
<evidence type="ECO:0000313" key="8">
    <source>
        <dbReference type="Proteomes" id="UP000510927"/>
    </source>
</evidence>
<dbReference type="PRINTS" id="PR00355">
    <property type="entry name" value="ADRENODOXIN"/>
</dbReference>
<reference evidence="7 8" key="1">
    <citation type="submission" date="2020-06" db="EMBL/GenBank/DDBJ databases">
        <title>REHAB project genomes.</title>
        <authorList>
            <person name="Shaw L.P."/>
        </authorList>
    </citation>
    <scope>NUCLEOTIDE SEQUENCE [LARGE SCALE GENOMIC DNA]</scope>
    <source>
        <strain evidence="7 8">RHB28-C13</strain>
    </source>
</reference>
<evidence type="ECO:0000256" key="2">
    <source>
        <dbReference type="ARBA" id="ARBA00022714"/>
    </source>
</evidence>
<dbReference type="Gene3D" id="3.10.20.30">
    <property type="match status" value="1"/>
</dbReference>
<dbReference type="CDD" id="cd00207">
    <property type="entry name" value="fer2"/>
    <property type="match status" value="1"/>
</dbReference>
<accession>A0A7K4HT75</accession>
<dbReference type="RefSeq" id="WP_001074142.1">
    <property type="nucleotide sequence ID" value="NZ_CAIZEZ010000002.1"/>
</dbReference>
<dbReference type="PANTHER" id="PTHR23426:SF65">
    <property type="entry name" value="FERREDOXIN-2, MITOCHONDRIAL"/>
    <property type="match status" value="1"/>
</dbReference>
<evidence type="ECO:0000256" key="6">
    <source>
        <dbReference type="ARBA" id="ARBA00034078"/>
    </source>
</evidence>
<proteinExistence type="inferred from homology"/>
<dbReference type="InterPro" id="IPR001041">
    <property type="entry name" value="2Fe-2S_ferredoxin-type"/>
</dbReference>
<keyword evidence="4" id="KW-0408">Iron</keyword>
<dbReference type="Pfam" id="PF00111">
    <property type="entry name" value="Fer2"/>
    <property type="match status" value="1"/>
</dbReference>
<dbReference type="SUPFAM" id="SSF54292">
    <property type="entry name" value="2Fe-2S ferredoxin-like"/>
    <property type="match status" value="1"/>
</dbReference>
<evidence type="ECO:0000256" key="4">
    <source>
        <dbReference type="ARBA" id="ARBA00023004"/>
    </source>
</evidence>
<dbReference type="InterPro" id="IPR036010">
    <property type="entry name" value="2Fe-2S_ferredoxin-like_sf"/>
</dbReference>
<evidence type="ECO:0000313" key="7">
    <source>
        <dbReference type="EMBL" id="QLN01806.1"/>
    </source>
</evidence>
<dbReference type="Proteomes" id="UP000510927">
    <property type="component" value="Chromosome"/>
</dbReference>
<name>A0A7K4HT75_ESCFE</name>
<dbReference type="PROSITE" id="PS51085">
    <property type="entry name" value="2FE2S_FER_2"/>
    <property type="match status" value="1"/>
</dbReference>
<keyword evidence="3" id="KW-0479">Metal-binding</keyword>
<protein>
    <submittedName>
        <fullName evidence="7">2Fe-2S iron-sulfur cluster binding domain-containing protein</fullName>
    </submittedName>
</protein>
<dbReference type="GO" id="GO:0046872">
    <property type="term" value="F:metal ion binding"/>
    <property type="evidence" value="ECO:0007669"/>
    <property type="project" value="UniProtKB-KW"/>
</dbReference>
<comment type="similarity">
    <text evidence="1">Belongs to the adrenodoxin/putidaredoxin family.</text>
</comment>
<evidence type="ECO:0000256" key="5">
    <source>
        <dbReference type="ARBA" id="ARBA00023014"/>
    </source>
</evidence>
<dbReference type="InterPro" id="IPR018298">
    <property type="entry name" value="Adrenodoxin_Fe-S_BS"/>
</dbReference>
<dbReference type="GO" id="GO:0005829">
    <property type="term" value="C:cytosol"/>
    <property type="evidence" value="ECO:0007669"/>
    <property type="project" value="TreeGrafter"/>
</dbReference>
<dbReference type="PROSITE" id="PS00814">
    <property type="entry name" value="ADX"/>
    <property type="match status" value="1"/>
</dbReference>
<keyword evidence="5" id="KW-0411">Iron-sulfur</keyword>
<organism evidence="7 8">
    <name type="scientific">Escherichia fergusonii</name>
    <dbReference type="NCBI Taxonomy" id="564"/>
    <lineage>
        <taxon>Bacteria</taxon>
        <taxon>Pseudomonadati</taxon>
        <taxon>Pseudomonadota</taxon>
        <taxon>Gammaproteobacteria</taxon>
        <taxon>Enterobacterales</taxon>
        <taxon>Enterobacteriaceae</taxon>
        <taxon>Escherichia</taxon>
    </lineage>
</organism>
<dbReference type="PANTHER" id="PTHR23426">
    <property type="entry name" value="FERREDOXIN/ADRENODOXIN"/>
    <property type="match status" value="1"/>
</dbReference>
<gene>
    <name evidence="7" type="ORF">HVY52_19165</name>
</gene>
<dbReference type="GO" id="GO:0140647">
    <property type="term" value="P:P450-containing electron transport chain"/>
    <property type="evidence" value="ECO:0007669"/>
    <property type="project" value="InterPro"/>
</dbReference>
<dbReference type="EMBL" id="CP055675">
    <property type="protein sequence ID" value="QLN01806.1"/>
    <property type="molecule type" value="Genomic_DNA"/>
</dbReference>
<comment type="cofactor">
    <cofactor evidence="6">
        <name>[2Fe-2S] cluster</name>
        <dbReference type="ChEBI" id="CHEBI:190135"/>
    </cofactor>
</comment>
<keyword evidence="2" id="KW-0001">2Fe-2S</keyword>
<dbReference type="InterPro" id="IPR012675">
    <property type="entry name" value="Beta-grasp_dom_sf"/>
</dbReference>
<dbReference type="GO" id="GO:0051537">
    <property type="term" value="F:2 iron, 2 sulfur cluster binding"/>
    <property type="evidence" value="ECO:0007669"/>
    <property type="project" value="UniProtKB-KW"/>
</dbReference>
<evidence type="ECO:0000256" key="3">
    <source>
        <dbReference type="ARBA" id="ARBA00022723"/>
    </source>
</evidence>
<evidence type="ECO:0000256" key="1">
    <source>
        <dbReference type="ARBA" id="ARBA00010914"/>
    </source>
</evidence>